<evidence type="ECO:0000256" key="5">
    <source>
        <dbReference type="SAM" id="SignalP"/>
    </source>
</evidence>
<feature type="active site" evidence="3">
    <location>
        <position position="63"/>
    </location>
</feature>
<accession>A0A8S3Z7U7</accession>
<dbReference type="OrthoDB" id="435754at2759"/>
<keyword evidence="2" id="KW-1015">Disulfide bond</keyword>
<dbReference type="InterPro" id="IPR036430">
    <property type="entry name" value="RNase_T2-like_sf"/>
</dbReference>
<dbReference type="Pfam" id="PF00445">
    <property type="entry name" value="Ribonuclease_T2"/>
    <property type="match status" value="1"/>
</dbReference>
<dbReference type="SUPFAM" id="SSF55895">
    <property type="entry name" value="Ribonuclease Rh-like"/>
    <property type="match status" value="1"/>
</dbReference>
<proteinExistence type="inferred from homology"/>
<dbReference type="PROSITE" id="PS00531">
    <property type="entry name" value="RNASE_T2_2"/>
    <property type="match status" value="1"/>
</dbReference>
<dbReference type="AlphaFoldDB" id="A0A8S3Z7U7"/>
<reference evidence="6" key="1">
    <citation type="submission" date="2021-04" db="EMBL/GenBank/DDBJ databases">
        <authorList>
            <consortium name="Molecular Ecology Group"/>
        </authorList>
    </citation>
    <scope>NUCLEOTIDE SEQUENCE</scope>
</reference>
<dbReference type="PANTHER" id="PTHR11240:SF22">
    <property type="entry name" value="RIBONUCLEASE T2"/>
    <property type="match status" value="1"/>
</dbReference>
<dbReference type="EMBL" id="CAJHNH020002059">
    <property type="protein sequence ID" value="CAG5125453.1"/>
    <property type="molecule type" value="Genomic_DNA"/>
</dbReference>
<feature type="active site" evidence="3">
    <location>
        <position position="120"/>
    </location>
</feature>
<dbReference type="GO" id="GO:0006401">
    <property type="term" value="P:RNA catabolic process"/>
    <property type="evidence" value="ECO:0007669"/>
    <property type="project" value="TreeGrafter"/>
</dbReference>
<dbReference type="PROSITE" id="PS00530">
    <property type="entry name" value="RNASE_T2_1"/>
    <property type="match status" value="1"/>
</dbReference>
<dbReference type="InterPro" id="IPR018188">
    <property type="entry name" value="RNase_T2_His_AS_1"/>
</dbReference>
<keyword evidence="5" id="KW-0732">Signal</keyword>
<feature type="active site" evidence="3">
    <location>
        <position position="116"/>
    </location>
</feature>
<evidence type="ECO:0000256" key="2">
    <source>
        <dbReference type="ARBA" id="ARBA00023157"/>
    </source>
</evidence>
<comment type="similarity">
    <text evidence="1 4">Belongs to the RNase T2 family.</text>
</comment>
<dbReference type="GO" id="GO:0033897">
    <property type="term" value="F:ribonuclease T2 activity"/>
    <property type="evidence" value="ECO:0007669"/>
    <property type="project" value="InterPro"/>
</dbReference>
<name>A0A8S3Z7U7_9EUPU</name>
<feature type="chain" id="PRO_5035934655" evidence="5">
    <location>
        <begin position="25"/>
        <end position="268"/>
    </location>
</feature>
<comment type="caution">
    <text evidence="6">The sequence shown here is derived from an EMBL/GenBank/DDBJ whole genome shotgun (WGS) entry which is preliminary data.</text>
</comment>
<feature type="signal peptide" evidence="5">
    <location>
        <begin position="1"/>
        <end position="24"/>
    </location>
</feature>
<evidence type="ECO:0000313" key="7">
    <source>
        <dbReference type="Proteomes" id="UP000678393"/>
    </source>
</evidence>
<dbReference type="PANTHER" id="PTHR11240">
    <property type="entry name" value="RIBONUCLEASE T2"/>
    <property type="match status" value="1"/>
</dbReference>
<dbReference type="InterPro" id="IPR033130">
    <property type="entry name" value="RNase_T2_His_AS_2"/>
</dbReference>
<dbReference type="CDD" id="cd01061">
    <property type="entry name" value="RNase_T2_euk"/>
    <property type="match status" value="1"/>
</dbReference>
<sequence length="268" mass="30684">MAKRSIFCFIVSLLSSFSAKTTSATKESWDYLKMAQFWPGTSCVYFGEKKCAVPPSTHSWTIHGLWPSAYTGELPAYCNDSMTFNYTEIKVLRHQLNEQWPNFNKSGSPLALWSHEWTKHGTCAYELPVLQGELKYFNSTLQLHNTLDLLGVLSGSRINPSKKKFYDLTDIFLAVSGKYSKVPQIKCLHMNDTYYLEEIWLCYDKTFNLIDCPEASPPTKENTLRVKYPEKPELPLYFKSEKKSYFVDCPSSGGVLYVPIPRSQKSTP</sequence>
<organism evidence="6 7">
    <name type="scientific">Candidula unifasciata</name>
    <dbReference type="NCBI Taxonomy" id="100452"/>
    <lineage>
        <taxon>Eukaryota</taxon>
        <taxon>Metazoa</taxon>
        <taxon>Spiralia</taxon>
        <taxon>Lophotrochozoa</taxon>
        <taxon>Mollusca</taxon>
        <taxon>Gastropoda</taxon>
        <taxon>Heterobranchia</taxon>
        <taxon>Euthyneura</taxon>
        <taxon>Panpulmonata</taxon>
        <taxon>Eupulmonata</taxon>
        <taxon>Stylommatophora</taxon>
        <taxon>Helicina</taxon>
        <taxon>Helicoidea</taxon>
        <taxon>Geomitridae</taxon>
        <taxon>Candidula</taxon>
    </lineage>
</organism>
<dbReference type="Gene3D" id="3.90.730.10">
    <property type="entry name" value="Ribonuclease T2-like"/>
    <property type="match status" value="1"/>
</dbReference>
<evidence type="ECO:0000256" key="3">
    <source>
        <dbReference type="PIRSR" id="PIRSR633697-1"/>
    </source>
</evidence>
<protein>
    <submittedName>
        <fullName evidence="6">Uncharacterized protein</fullName>
    </submittedName>
</protein>
<keyword evidence="7" id="KW-1185">Reference proteome</keyword>
<dbReference type="GO" id="GO:0005576">
    <property type="term" value="C:extracellular region"/>
    <property type="evidence" value="ECO:0007669"/>
    <property type="project" value="TreeGrafter"/>
</dbReference>
<evidence type="ECO:0000256" key="1">
    <source>
        <dbReference type="ARBA" id="ARBA00007469"/>
    </source>
</evidence>
<dbReference type="InterPro" id="IPR001568">
    <property type="entry name" value="RNase_T2-like"/>
</dbReference>
<dbReference type="Proteomes" id="UP000678393">
    <property type="component" value="Unassembled WGS sequence"/>
</dbReference>
<evidence type="ECO:0000256" key="4">
    <source>
        <dbReference type="RuleBase" id="RU004328"/>
    </source>
</evidence>
<gene>
    <name evidence="6" type="ORF">CUNI_LOCUS11011</name>
</gene>
<dbReference type="GO" id="GO:0003723">
    <property type="term" value="F:RNA binding"/>
    <property type="evidence" value="ECO:0007669"/>
    <property type="project" value="InterPro"/>
</dbReference>
<evidence type="ECO:0000313" key="6">
    <source>
        <dbReference type="EMBL" id="CAG5125453.1"/>
    </source>
</evidence>
<dbReference type="InterPro" id="IPR033697">
    <property type="entry name" value="Ribonuclease_T2_eukaryotic"/>
</dbReference>